<feature type="domain" description="Carrier" evidence="3">
    <location>
        <begin position="120"/>
        <end position="195"/>
    </location>
</feature>
<dbReference type="PROSITE" id="PS50075">
    <property type="entry name" value="CARRIER"/>
    <property type="match status" value="1"/>
</dbReference>
<sequence>MTGSSDCFIDGVDGLRAKLAEIEAVLLTSGMLAEAAVTVHEGAHGDPILVAHVVPCAPADFRPAALLERLHDKLPGYPIPSRFVLLDELPLDLDGEIDREALVEGQPQSGVFSSAPIIAATYDPLTAQLAALWADTLDVSVVLPDDDFFDLGGDSLRAARLVLRIADAYRVQFPVHALYEARTLRACAMVVQRAQRGEEALSGTGPEHWQADARLPADIRALIDGAAGRARASVDAWRTGEVFLTGATGFLGSFLLRELLTSTTACVHCLVRTNNRQVGLLRLRQALGKYGLWQDSFAQRIHVVPGDLGRPRFGLDAPAFEALAYTVDAIFHAGDRFNLVEPYPSHRATNVGGTADVLRLAATGVPKPVHHVSSIMVFGPSGFFGGPRRVHEGDDLDDFLQYLSFDLGYAASKWVAEQMVWEAARAGLPVTVYRPGFLAGHSRSGVGDPEGFIGRLVRGAIQIGAFPDLPRQRLEFVPVDYVGRAILHIAGQADHQNRAHHLVPPDPALSIELNDFFALVASFGYRLSRWPYHQWLEQTLQDCRERDNPLCPLLPLLAERVYKGELTRLELREDTPAYDAANALAALASSDLELPAIGRQRMAKYLRRWLAADRLPPVHAAAAGH</sequence>
<proteinExistence type="predicted"/>
<dbReference type="InterPro" id="IPR013120">
    <property type="entry name" value="FAR_NAD-bd"/>
</dbReference>
<dbReference type="Gene3D" id="3.30.300.30">
    <property type="match status" value="1"/>
</dbReference>
<dbReference type="CDD" id="cd05235">
    <property type="entry name" value="SDR_e1"/>
    <property type="match status" value="1"/>
</dbReference>
<organism evidence="4 5">
    <name type="scientific">Nannocystis exedens</name>
    <dbReference type="NCBI Taxonomy" id="54"/>
    <lineage>
        <taxon>Bacteria</taxon>
        <taxon>Pseudomonadati</taxon>
        <taxon>Myxococcota</taxon>
        <taxon>Polyangia</taxon>
        <taxon>Nannocystales</taxon>
        <taxon>Nannocystaceae</taxon>
        <taxon>Nannocystis</taxon>
    </lineage>
</organism>
<dbReference type="InterPro" id="IPR036736">
    <property type="entry name" value="ACP-like_sf"/>
</dbReference>
<dbReference type="EMBL" id="FOMX01000018">
    <property type="protein sequence ID" value="SFE73808.1"/>
    <property type="molecule type" value="Genomic_DNA"/>
</dbReference>
<dbReference type="InterPro" id="IPR009081">
    <property type="entry name" value="PP-bd_ACP"/>
</dbReference>
<dbReference type="RefSeq" id="WP_096326994.1">
    <property type="nucleotide sequence ID" value="NZ_FOMX01000018.1"/>
</dbReference>
<keyword evidence="2" id="KW-0597">Phosphoprotein</keyword>
<dbReference type="Gene3D" id="1.10.1200.10">
    <property type="entry name" value="ACP-like"/>
    <property type="match status" value="1"/>
</dbReference>
<dbReference type="SUPFAM" id="SSF51735">
    <property type="entry name" value="NAD(P)-binding Rossmann-fold domains"/>
    <property type="match status" value="1"/>
</dbReference>
<keyword evidence="1" id="KW-0596">Phosphopantetheine</keyword>
<reference evidence="5" key="1">
    <citation type="submission" date="2016-10" db="EMBL/GenBank/DDBJ databases">
        <authorList>
            <person name="Varghese N."/>
            <person name="Submissions S."/>
        </authorList>
    </citation>
    <scope>NUCLEOTIDE SEQUENCE [LARGE SCALE GENOMIC DNA]</scope>
    <source>
        <strain evidence="5">ATCC 25963</strain>
    </source>
</reference>
<dbReference type="InterPro" id="IPR036291">
    <property type="entry name" value="NAD(P)-bd_dom_sf"/>
</dbReference>
<dbReference type="OrthoDB" id="9757540at2"/>
<keyword evidence="5" id="KW-1185">Reference proteome</keyword>
<dbReference type="SUPFAM" id="SSF47336">
    <property type="entry name" value="ACP-like"/>
    <property type="match status" value="1"/>
</dbReference>
<dbReference type="InterPro" id="IPR045851">
    <property type="entry name" value="AMP-bd_C_sf"/>
</dbReference>
<accession>A0A1I2CZU7</accession>
<dbReference type="PANTHER" id="PTHR44845">
    <property type="entry name" value="CARRIER DOMAIN-CONTAINING PROTEIN"/>
    <property type="match status" value="1"/>
</dbReference>
<dbReference type="PANTHER" id="PTHR44845:SF6">
    <property type="entry name" value="BETA-ALANINE-ACTIVATING ENZYME"/>
    <property type="match status" value="1"/>
</dbReference>
<protein>
    <submittedName>
        <fullName evidence="4">Thioester reductase domain-containing protein</fullName>
    </submittedName>
</protein>
<dbReference type="NCBIfam" id="TIGR01746">
    <property type="entry name" value="Thioester-redct"/>
    <property type="match status" value="1"/>
</dbReference>
<dbReference type="InterPro" id="IPR010080">
    <property type="entry name" value="Thioester_reductase-like_dom"/>
</dbReference>
<dbReference type="STRING" id="54.SAMN02745121_05364"/>
<dbReference type="Pfam" id="PF13193">
    <property type="entry name" value="AMP-binding_C"/>
    <property type="match status" value="1"/>
</dbReference>
<evidence type="ECO:0000256" key="1">
    <source>
        <dbReference type="ARBA" id="ARBA00022450"/>
    </source>
</evidence>
<dbReference type="Gene3D" id="3.40.50.720">
    <property type="entry name" value="NAD(P)-binding Rossmann-like Domain"/>
    <property type="match status" value="1"/>
</dbReference>
<evidence type="ECO:0000313" key="4">
    <source>
        <dbReference type="EMBL" id="SFE73808.1"/>
    </source>
</evidence>
<dbReference type="Proteomes" id="UP000199400">
    <property type="component" value="Unassembled WGS sequence"/>
</dbReference>
<name>A0A1I2CZU7_9BACT</name>
<gene>
    <name evidence="4" type="ORF">SAMN02745121_05364</name>
</gene>
<dbReference type="SUPFAM" id="SSF56801">
    <property type="entry name" value="Acetyl-CoA synthetase-like"/>
    <property type="match status" value="1"/>
</dbReference>
<dbReference type="Pfam" id="PF07993">
    <property type="entry name" value="NAD_binding_4"/>
    <property type="match status" value="1"/>
</dbReference>
<dbReference type="InterPro" id="IPR025110">
    <property type="entry name" value="AMP-bd_C"/>
</dbReference>
<evidence type="ECO:0000259" key="3">
    <source>
        <dbReference type="PROSITE" id="PS50075"/>
    </source>
</evidence>
<evidence type="ECO:0000256" key="2">
    <source>
        <dbReference type="ARBA" id="ARBA00022553"/>
    </source>
</evidence>
<dbReference type="AlphaFoldDB" id="A0A1I2CZU7"/>
<evidence type="ECO:0000313" key="5">
    <source>
        <dbReference type="Proteomes" id="UP000199400"/>
    </source>
</evidence>
<dbReference type="Pfam" id="PF00550">
    <property type="entry name" value="PP-binding"/>
    <property type="match status" value="1"/>
</dbReference>